<dbReference type="SMART" id="SM00575">
    <property type="entry name" value="ZnF_PMZ"/>
    <property type="match status" value="1"/>
</dbReference>
<organism evidence="7 8">
    <name type="scientific">Dioscorea cayennensis subsp. rotundata</name>
    <name type="common">White Guinea yam</name>
    <name type="synonym">Dioscorea rotundata</name>
    <dbReference type="NCBI Taxonomy" id="55577"/>
    <lineage>
        <taxon>Eukaryota</taxon>
        <taxon>Viridiplantae</taxon>
        <taxon>Streptophyta</taxon>
        <taxon>Embryophyta</taxon>
        <taxon>Tracheophyta</taxon>
        <taxon>Spermatophyta</taxon>
        <taxon>Magnoliopsida</taxon>
        <taxon>Liliopsida</taxon>
        <taxon>Dioscoreales</taxon>
        <taxon>Dioscoreaceae</taxon>
        <taxon>Dioscorea</taxon>
    </lineage>
</organism>
<evidence type="ECO:0000313" key="7">
    <source>
        <dbReference type="Proteomes" id="UP001515500"/>
    </source>
</evidence>
<feature type="domain" description="SWIM-type" evidence="6">
    <location>
        <begin position="512"/>
        <end position="544"/>
    </location>
</feature>
<feature type="compositionally biased region" description="Basic and acidic residues" evidence="5">
    <location>
        <begin position="78"/>
        <end position="92"/>
    </location>
</feature>
<dbReference type="PROSITE" id="PS50966">
    <property type="entry name" value="ZF_SWIM"/>
    <property type="match status" value="1"/>
</dbReference>
<accession>A0AB40BM65</accession>
<keyword evidence="1" id="KW-0479">Metal-binding</keyword>
<dbReference type="Pfam" id="PF10551">
    <property type="entry name" value="MULE"/>
    <property type="match status" value="1"/>
</dbReference>
<proteinExistence type="predicted"/>
<keyword evidence="7" id="KW-1185">Reference proteome</keyword>
<gene>
    <name evidence="8" type="primary">LOC120264742</name>
</gene>
<dbReference type="InterPro" id="IPR007527">
    <property type="entry name" value="Znf_SWIM"/>
</dbReference>
<evidence type="ECO:0000256" key="4">
    <source>
        <dbReference type="PROSITE-ProRule" id="PRU00325"/>
    </source>
</evidence>
<dbReference type="GO" id="GO:0008270">
    <property type="term" value="F:zinc ion binding"/>
    <property type="evidence" value="ECO:0007669"/>
    <property type="project" value="UniProtKB-KW"/>
</dbReference>
<dbReference type="Pfam" id="PF04434">
    <property type="entry name" value="SWIM"/>
    <property type="match status" value="1"/>
</dbReference>
<dbReference type="PANTHER" id="PTHR31973">
    <property type="entry name" value="POLYPROTEIN, PUTATIVE-RELATED"/>
    <property type="match status" value="1"/>
</dbReference>
<keyword evidence="2 4" id="KW-0863">Zinc-finger</keyword>
<dbReference type="InterPro" id="IPR018289">
    <property type="entry name" value="MULE_transposase_dom"/>
</dbReference>
<dbReference type="Proteomes" id="UP001515500">
    <property type="component" value="Chromosome 7"/>
</dbReference>
<feature type="compositionally biased region" description="Acidic residues" evidence="5">
    <location>
        <begin position="9"/>
        <end position="31"/>
    </location>
</feature>
<evidence type="ECO:0000256" key="2">
    <source>
        <dbReference type="ARBA" id="ARBA00022771"/>
    </source>
</evidence>
<dbReference type="InterPro" id="IPR006564">
    <property type="entry name" value="Znf_PMZ"/>
</dbReference>
<keyword evidence="3" id="KW-0862">Zinc</keyword>
<evidence type="ECO:0000313" key="8">
    <source>
        <dbReference type="RefSeq" id="XP_039128500.1"/>
    </source>
</evidence>
<name>A0AB40BM65_DIOCR</name>
<evidence type="ECO:0000256" key="5">
    <source>
        <dbReference type="SAM" id="MobiDB-lite"/>
    </source>
</evidence>
<feature type="region of interest" description="Disordered" evidence="5">
    <location>
        <begin position="1"/>
        <end position="31"/>
    </location>
</feature>
<evidence type="ECO:0000256" key="3">
    <source>
        <dbReference type="ARBA" id="ARBA00022833"/>
    </source>
</evidence>
<feature type="region of interest" description="Disordered" evidence="5">
    <location>
        <begin position="69"/>
        <end position="139"/>
    </location>
</feature>
<reference evidence="8" key="1">
    <citation type="submission" date="2025-08" db="UniProtKB">
        <authorList>
            <consortium name="RefSeq"/>
        </authorList>
    </citation>
    <scope>IDENTIFICATION</scope>
</reference>
<dbReference type="RefSeq" id="XP_039128500.1">
    <property type="nucleotide sequence ID" value="XM_039272566.1"/>
</dbReference>
<evidence type="ECO:0000259" key="6">
    <source>
        <dbReference type="PROSITE" id="PS50966"/>
    </source>
</evidence>
<dbReference type="PANTHER" id="PTHR31973:SF189">
    <property type="entry name" value="TRANSPOSASE, MUDR, PLANT, MULE TRANSPOSASE DOMAIN PROTEIN-RELATED"/>
    <property type="match status" value="1"/>
</dbReference>
<protein>
    <submittedName>
        <fullName evidence="8">Uncharacterized protein LOC120264742</fullName>
    </submittedName>
</protein>
<sequence>MPNVLLSDSENDVDLGLENDNERECSEDDENMLADEQIINYSSDVDEERENARHQVTKYIKLRETITENADLSDNEEEGRTSEGGKFSKNEDTSQAIDSGKVSGYESDYIDSSDPGSYSDTSEGSEADDAVRHKSSNSLFDPHKPIKDFRIDLRFKELKMFKNQLVDFSMKKGFQFNTKKMYVVKNYVSEHSCILGTSKNKRVTASTVVRRFGDIIASMPFIKPRHLKTMVRKELGVFITDKVCRNAKSLVAGRLIGVDGCFLKGIMKGQLLVAVGRDGNNHMFPIAWAIVDKETTETWTWFFQYLSTDLCIGEGLGWSLVSDMQKGLIHAVTTLMPFIEYRMCARHIYARWGKQHPGKELQIQFWIIARCTSQPEMRKQLDRMKAMKGGEMAVQDLVEKWPINGWCQAFFNNVVKCDTIDNNMCETFNGVLVEVRSKPVIAMLDEIRRYVMNRLVAKREQVAKWKSDRGPNIIAKIEKEMIKCGKWEVEWNGAASHEVWWYDPEQHVRESYDVKLASKSCTCQKWDKSGIPCQHALSAIAYHGEDPLNFVSNWFKRETYLKSYKFNINPVRSRMFWPRKAESSSVEFVIFEGAQRRGCPKTNYVATSSAIGASGQTAQQGKNKKAKGKEKVAATSQARRSSDASYFTVLKGAYIGELIVGREFPHGSSFITAAELAARRNAKIKTTNNQTGENLMSSTIEEVDLPTQWNMTSDVLTEDPQP</sequence>
<dbReference type="AlphaFoldDB" id="A0AB40BM65"/>
<dbReference type="GeneID" id="120264742"/>
<feature type="region of interest" description="Disordered" evidence="5">
    <location>
        <begin position="615"/>
        <end position="635"/>
    </location>
</feature>
<evidence type="ECO:0000256" key="1">
    <source>
        <dbReference type="ARBA" id="ARBA00022723"/>
    </source>
</evidence>